<name>A0A7J6CN23_9TELE</name>
<feature type="region of interest" description="Disordered" evidence="1">
    <location>
        <begin position="811"/>
        <end position="1038"/>
    </location>
</feature>
<feature type="compositionally biased region" description="Basic and acidic residues" evidence="1">
    <location>
        <begin position="858"/>
        <end position="870"/>
    </location>
</feature>
<dbReference type="InterPro" id="IPR039895">
    <property type="entry name" value="COBL-like"/>
</dbReference>
<organism evidence="3 4">
    <name type="scientific">Onychostoma macrolepis</name>
    <dbReference type="NCBI Taxonomy" id="369639"/>
    <lineage>
        <taxon>Eukaryota</taxon>
        <taxon>Metazoa</taxon>
        <taxon>Chordata</taxon>
        <taxon>Craniata</taxon>
        <taxon>Vertebrata</taxon>
        <taxon>Euteleostomi</taxon>
        <taxon>Actinopterygii</taxon>
        <taxon>Neopterygii</taxon>
        <taxon>Teleostei</taxon>
        <taxon>Ostariophysi</taxon>
        <taxon>Cypriniformes</taxon>
        <taxon>Cyprinidae</taxon>
        <taxon>Acrossocheilinae</taxon>
        <taxon>Onychostoma</taxon>
    </lineage>
</organism>
<dbReference type="OrthoDB" id="8882621at2759"/>
<comment type="caution">
    <text evidence="3">The sequence shown here is derived from an EMBL/GenBank/DDBJ whole genome shotgun (WGS) entry which is preliminary data.</text>
</comment>
<evidence type="ECO:0000259" key="2">
    <source>
        <dbReference type="Pfam" id="PF09469"/>
    </source>
</evidence>
<evidence type="ECO:0000313" key="3">
    <source>
        <dbReference type="EMBL" id="KAF4108728.1"/>
    </source>
</evidence>
<dbReference type="Pfam" id="PF09469">
    <property type="entry name" value="Cobl"/>
    <property type="match status" value="1"/>
</dbReference>
<dbReference type="GO" id="GO:0003785">
    <property type="term" value="F:actin monomer binding"/>
    <property type="evidence" value="ECO:0007669"/>
    <property type="project" value="InterPro"/>
</dbReference>
<evidence type="ECO:0000256" key="1">
    <source>
        <dbReference type="SAM" id="MobiDB-lite"/>
    </source>
</evidence>
<dbReference type="EMBL" id="JAAMOB010000009">
    <property type="protein sequence ID" value="KAF4108728.1"/>
    <property type="molecule type" value="Genomic_DNA"/>
</dbReference>
<feature type="compositionally biased region" description="Polar residues" evidence="1">
    <location>
        <begin position="568"/>
        <end position="608"/>
    </location>
</feature>
<accession>A0A7J6CN23</accession>
<feature type="compositionally biased region" description="Low complexity" evidence="1">
    <location>
        <begin position="453"/>
        <end position="464"/>
    </location>
</feature>
<feature type="region of interest" description="Disordered" evidence="1">
    <location>
        <begin position="753"/>
        <end position="799"/>
    </location>
</feature>
<sequence>MTVDSRAKVQGRSSARDFRAVQAAAGMDGDAHSRPLDRRRSSKNKAPPPPPVLKGLDAPLLSHKLPAYPHPAMDQKENLLEQDLTLTVVLPEGVEKTTVVHGSKPMMDLLVMLCAKYHLNPSGHTIELITTNRNHVKFKPSALIGALEAEKILLKPKGMEDKSKKTGPQMPEATVRLVINYKKTQKTILRVSPRVPLRELLPAICEKCEFDPQTSVLLRNVHSEETLDLSGSLNDFGLREVYARDTKVISPVSPISPVSLPPSPTHSEIFHHGKEKIQEKEKRRFSLFRKGSKKQSEQSMTVSAPASPVHRKQRPVSMSSFSVHSPITYDSNTMPSDVPKKRRAPLPPSMMSQSMPTDLGHQIAVHPDGNQNMAPLSPGSSTESSFKKSTKRKAPPPPTSSSTAPPDGSTQDRDMTEAALASPLEEIREQEEMNVSAEGQVAAVEEEEDDDSSLNLSADFSLDSGRAGTATPSQDSEILESGMARDNPSCDQSTDAEVAEATVNGEIKLDQATSSHIPSEEIEPPTEKTEEAIQTSESGPVLEEVSVSATEKPASLFNKLQTSECGIQTSHTDLQAQGTESSLEDQASLSKTVPGSVSFAHTKTQTQMEPKKPSNEPSSSCTEPSTAPSESSTGIKRDMATSTEELRVPEPPLPAIQPTEDLTLASTPTSKANTVKHIVDAEPKPKPSNELTREYIPKVGMTTYTIVPQKTLEKLRFFEVELTLEPNEEYKPETKSVSNGRVAVNGHQNVFAQTSPCTSPPAAISSPVEGTECKKVPPATRPKPASFRLPQHKRTPGDYVTSAAVRRASVGSNSSSSSCCSSPATRPKETASSPQSDVFPALDNFPPPLPPVQWEDEEKARASDAPRTAKVDVPLPEAPKFPPSSVVSRQKSLPTNPTPSLSLEKLRSFAAPKPYSPSSPSRFAQAVSSAVKRSQSYSHQPLEQLPRTHLLTKQRPITESPEPPASTVTDNGEGRTERSGEAPWQTAGHGGPAPSSTRDGGMGTCKIGNTQPSPGSEASLAPSATLKGMSEVFHSVEE</sequence>
<dbReference type="Proteomes" id="UP000579812">
    <property type="component" value="Unassembled WGS sequence"/>
</dbReference>
<feature type="compositionally biased region" description="Basic and acidic residues" evidence="1">
    <location>
        <begin position="635"/>
        <end position="648"/>
    </location>
</feature>
<gene>
    <name evidence="3" type="ORF">G5714_009801</name>
</gene>
<feature type="compositionally biased region" description="Polar residues" evidence="1">
    <location>
        <begin position="1007"/>
        <end position="1016"/>
    </location>
</feature>
<proteinExistence type="predicted"/>
<feature type="compositionally biased region" description="Polar residues" evidence="1">
    <location>
        <begin position="316"/>
        <end position="335"/>
    </location>
</feature>
<feature type="compositionally biased region" description="Basic and acidic residues" evidence="1">
    <location>
        <begin position="29"/>
        <end position="39"/>
    </location>
</feature>
<feature type="region of interest" description="Disordered" evidence="1">
    <location>
        <begin position="288"/>
        <end position="551"/>
    </location>
</feature>
<feature type="compositionally biased region" description="Polar residues" evidence="1">
    <location>
        <begin position="885"/>
        <end position="901"/>
    </location>
</feature>
<keyword evidence="4" id="KW-1185">Reference proteome</keyword>
<dbReference type="Gene3D" id="3.10.20.90">
    <property type="entry name" value="Phosphatidylinositol 3-kinase Catalytic Subunit, Chain A, domain 1"/>
    <property type="match status" value="1"/>
</dbReference>
<feature type="compositionally biased region" description="Low complexity" evidence="1">
    <location>
        <begin position="615"/>
        <end position="633"/>
    </location>
</feature>
<evidence type="ECO:0000313" key="4">
    <source>
        <dbReference type="Proteomes" id="UP000579812"/>
    </source>
</evidence>
<dbReference type="InterPro" id="IPR019025">
    <property type="entry name" value="Cordon-bleu_ubiquitin_domain"/>
</dbReference>
<feature type="compositionally biased region" description="Low complexity" evidence="1">
    <location>
        <begin position="811"/>
        <end position="822"/>
    </location>
</feature>
<feature type="region of interest" description="Disordered" evidence="1">
    <location>
        <begin position="568"/>
        <end position="658"/>
    </location>
</feature>
<feature type="compositionally biased region" description="Low complexity" evidence="1">
    <location>
        <begin position="912"/>
        <end position="921"/>
    </location>
</feature>
<feature type="domain" description="Cordon-bleu ubiquitin-like" evidence="2">
    <location>
        <begin position="164"/>
        <end position="247"/>
    </location>
</feature>
<feature type="region of interest" description="Disordered" evidence="1">
    <location>
        <begin position="1"/>
        <end position="58"/>
    </location>
</feature>
<dbReference type="PANTHER" id="PTHR21557:SF2">
    <property type="entry name" value="CORDON-BLEU PROTEIN-LIKE 1"/>
    <property type="match status" value="1"/>
</dbReference>
<protein>
    <recommendedName>
        <fullName evidence="2">Cordon-bleu ubiquitin-like domain-containing protein</fullName>
    </recommendedName>
</protein>
<reference evidence="3 4" key="1">
    <citation type="submission" date="2020-04" db="EMBL/GenBank/DDBJ databases">
        <title>Chromosome-level genome assembly of a cyprinid fish Onychostoma macrolepis by integration of Nanopore Sequencing, Bionano and Hi-C technology.</title>
        <authorList>
            <person name="Wang D."/>
        </authorList>
    </citation>
    <scope>NUCLEOTIDE SEQUENCE [LARGE SCALE GENOMIC DNA]</scope>
    <source>
        <strain evidence="3">SWU-2019</strain>
        <tissue evidence="3">Muscle</tissue>
    </source>
</reference>
<dbReference type="PANTHER" id="PTHR21557">
    <property type="entry name" value="CORDON-BLEU"/>
    <property type="match status" value="1"/>
</dbReference>
<dbReference type="AlphaFoldDB" id="A0A7J6CN23"/>
<feature type="compositionally biased region" description="Polar residues" evidence="1">
    <location>
        <begin position="926"/>
        <end position="941"/>
    </location>
</feature>